<dbReference type="AlphaFoldDB" id="A0AAD7SUF5"/>
<dbReference type="GO" id="GO:0005886">
    <property type="term" value="C:plasma membrane"/>
    <property type="evidence" value="ECO:0007669"/>
    <property type="project" value="TreeGrafter"/>
</dbReference>
<dbReference type="GO" id="GO:0007189">
    <property type="term" value="P:adenylate cyclase-activating G protein-coupled receptor signaling pathway"/>
    <property type="evidence" value="ECO:0007669"/>
    <property type="project" value="TreeGrafter"/>
</dbReference>
<dbReference type="Pfam" id="PF01825">
    <property type="entry name" value="GPS"/>
    <property type="match status" value="1"/>
</dbReference>
<dbReference type="PROSITE" id="PS50221">
    <property type="entry name" value="GAIN_B"/>
    <property type="match status" value="1"/>
</dbReference>
<evidence type="ECO:0000256" key="6">
    <source>
        <dbReference type="SAM" id="Phobius"/>
    </source>
</evidence>
<proteinExistence type="predicted"/>
<feature type="transmembrane region" description="Helical" evidence="6">
    <location>
        <begin position="633"/>
        <end position="651"/>
    </location>
</feature>
<accession>A0AAD7SUF5</accession>
<feature type="transmembrane region" description="Helical" evidence="6">
    <location>
        <begin position="703"/>
        <end position="722"/>
    </location>
</feature>
<evidence type="ECO:0000256" key="5">
    <source>
        <dbReference type="ARBA" id="ARBA00023157"/>
    </source>
</evidence>
<dbReference type="FunFam" id="1.20.1070.10:FF:000222">
    <property type="entry name" value="Adhesion G protein-coupled receptor G3"/>
    <property type="match status" value="1"/>
</dbReference>
<protein>
    <submittedName>
        <fullName evidence="9">Uncharacterized protein</fullName>
    </submittedName>
</protein>
<dbReference type="InterPro" id="IPR000203">
    <property type="entry name" value="GPS"/>
</dbReference>
<feature type="transmembrane region" description="Helical" evidence="6">
    <location>
        <begin position="475"/>
        <end position="498"/>
    </location>
</feature>
<dbReference type="Proteomes" id="UP001221898">
    <property type="component" value="Unassembled WGS sequence"/>
</dbReference>
<gene>
    <name evidence="9" type="ORF">AAFF_G00262490</name>
</gene>
<feature type="transmembrane region" description="Helical" evidence="6">
    <location>
        <begin position="537"/>
        <end position="559"/>
    </location>
</feature>
<comment type="subcellular location">
    <subcellularLocation>
        <location evidence="1">Membrane</location>
        <topology evidence="1">Multi-pass membrane protein</topology>
    </subcellularLocation>
</comment>
<dbReference type="Gene3D" id="1.20.1070.10">
    <property type="entry name" value="Rhodopsin 7-helix transmembrane proteins"/>
    <property type="match status" value="1"/>
</dbReference>
<dbReference type="SMART" id="SM00303">
    <property type="entry name" value="GPS"/>
    <property type="match status" value="1"/>
</dbReference>
<dbReference type="PRINTS" id="PR00249">
    <property type="entry name" value="GPCRSECRETIN"/>
</dbReference>
<keyword evidence="4 6" id="KW-0472">Membrane</keyword>
<dbReference type="PANTHER" id="PTHR12011">
    <property type="entry name" value="ADHESION G-PROTEIN COUPLED RECEPTOR"/>
    <property type="match status" value="1"/>
</dbReference>
<reference evidence="9" key="1">
    <citation type="journal article" date="2023" name="Science">
        <title>Genome structures resolve the early diversification of teleost fishes.</title>
        <authorList>
            <person name="Parey E."/>
            <person name="Louis A."/>
            <person name="Montfort J."/>
            <person name="Bouchez O."/>
            <person name="Roques C."/>
            <person name="Iampietro C."/>
            <person name="Lluch J."/>
            <person name="Castinel A."/>
            <person name="Donnadieu C."/>
            <person name="Desvignes T."/>
            <person name="Floi Bucao C."/>
            <person name="Jouanno E."/>
            <person name="Wen M."/>
            <person name="Mejri S."/>
            <person name="Dirks R."/>
            <person name="Jansen H."/>
            <person name="Henkel C."/>
            <person name="Chen W.J."/>
            <person name="Zahm M."/>
            <person name="Cabau C."/>
            <person name="Klopp C."/>
            <person name="Thompson A.W."/>
            <person name="Robinson-Rechavi M."/>
            <person name="Braasch I."/>
            <person name="Lecointre G."/>
            <person name="Bobe J."/>
            <person name="Postlethwait J.H."/>
            <person name="Berthelot C."/>
            <person name="Roest Crollius H."/>
            <person name="Guiguen Y."/>
        </authorList>
    </citation>
    <scope>NUCLEOTIDE SEQUENCE</scope>
    <source>
        <strain evidence="9">NC1722</strain>
    </source>
</reference>
<keyword evidence="2 6" id="KW-0812">Transmembrane</keyword>
<feature type="transmembrane region" description="Helical" evidence="6">
    <location>
        <begin position="672"/>
        <end position="691"/>
    </location>
</feature>
<comment type="caution">
    <text evidence="9">The sequence shown here is derived from an EMBL/GenBank/DDBJ whole genome shotgun (WGS) entry which is preliminary data.</text>
</comment>
<dbReference type="InterPro" id="IPR057244">
    <property type="entry name" value="GAIN_B"/>
</dbReference>
<dbReference type="EMBL" id="JAINUG010000036">
    <property type="protein sequence ID" value="KAJ8408021.1"/>
    <property type="molecule type" value="Genomic_DNA"/>
</dbReference>
<evidence type="ECO:0000256" key="3">
    <source>
        <dbReference type="ARBA" id="ARBA00022989"/>
    </source>
</evidence>
<feature type="domain" description="GAIN-B" evidence="7">
    <location>
        <begin position="314"/>
        <end position="464"/>
    </location>
</feature>
<evidence type="ECO:0000256" key="2">
    <source>
        <dbReference type="ARBA" id="ARBA00022692"/>
    </source>
</evidence>
<dbReference type="GO" id="GO:0004930">
    <property type="term" value="F:G protein-coupled receptor activity"/>
    <property type="evidence" value="ECO:0007669"/>
    <property type="project" value="InterPro"/>
</dbReference>
<evidence type="ECO:0000259" key="7">
    <source>
        <dbReference type="PROSITE" id="PS50221"/>
    </source>
</evidence>
<dbReference type="PROSITE" id="PS50261">
    <property type="entry name" value="G_PROTEIN_RECEP_F2_4"/>
    <property type="match status" value="1"/>
</dbReference>
<keyword evidence="3 6" id="KW-1133">Transmembrane helix</keyword>
<dbReference type="Gene3D" id="2.60.220.50">
    <property type="match status" value="1"/>
</dbReference>
<keyword evidence="10" id="KW-1185">Reference proteome</keyword>
<evidence type="ECO:0000256" key="1">
    <source>
        <dbReference type="ARBA" id="ARBA00004141"/>
    </source>
</evidence>
<dbReference type="PANTHER" id="PTHR12011:SF474">
    <property type="entry name" value="ADHESION G PROTEIN-COUPLED RECEPTOR G11-RELATED"/>
    <property type="match status" value="1"/>
</dbReference>
<dbReference type="InterPro" id="IPR000832">
    <property type="entry name" value="GPCR_2_secretin-like"/>
</dbReference>
<evidence type="ECO:0000313" key="9">
    <source>
        <dbReference type="EMBL" id="KAJ8408021.1"/>
    </source>
</evidence>
<dbReference type="InterPro" id="IPR046338">
    <property type="entry name" value="GAIN_dom_sf"/>
</dbReference>
<keyword evidence="5" id="KW-1015">Disulfide bond</keyword>
<evidence type="ECO:0000313" key="10">
    <source>
        <dbReference type="Proteomes" id="UP001221898"/>
    </source>
</evidence>
<feature type="transmembrane region" description="Helical" evidence="6">
    <location>
        <begin position="579"/>
        <end position="604"/>
    </location>
</feature>
<dbReference type="InterPro" id="IPR017981">
    <property type="entry name" value="GPCR_2-like_7TM"/>
</dbReference>
<dbReference type="Pfam" id="PF00002">
    <property type="entry name" value="7tm_2"/>
    <property type="match status" value="1"/>
</dbReference>
<feature type="transmembrane region" description="Helical" evidence="6">
    <location>
        <begin position="510"/>
        <end position="531"/>
    </location>
</feature>
<dbReference type="GO" id="GO:0007166">
    <property type="term" value="P:cell surface receptor signaling pathway"/>
    <property type="evidence" value="ECO:0007669"/>
    <property type="project" value="InterPro"/>
</dbReference>
<feature type="domain" description="G-protein coupled receptors family 2 profile 2" evidence="8">
    <location>
        <begin position="473"/>
        <end position="725"/>
    </location>
</feature>
<evidence type="ECO:0000256" key="4">
    <source>
        <dbReference type="ARBA" id="ARBA00023136"/>
    </source>
</evidence>
<evidence type="ECO:0000259" key="8">
    <source>
        <dbReference type="PROSITE" id="PS50261"/>
    </source>
</evidence>
<organism evidence="9 10">
    <name type="scientific">Aldrovandia affinis</name>
    <dbReference type="NCBI Taxonomy" id="143900"/>
    <lineage>
        <taxon>Eukaryota</taxon>
        <taxon>Metazoa</taxon>
        <taxon>Chordata</taxon>
        <taxon>Craniata</taxon>
        <taxon>Vertebrata</taxon>
        <taxon>Euteleostomi</taxon>
        <taxon>Actinopterygii</taxon>
        <taxon>Neopterygii</taxon>
        <taxon>Teleostei</taxon>
        <taxon>Notacanthiformes</taxon>
        <taxon>Halosauridae</taxon>
        <taxon>Aldrovandia</taxon>
    </lineage>
</organism>
<sequence length="756" mass="84517">MKRMICFASFRCHQAEMYTMGLKSATILGIMTALYFCECSMNNNNKHSKVENTGDNRGQAGYCNESELISFPLLKSCPLLIVDENYTGVIQLMNTDCSLHSQQLQSDDDNGTCNKTKCSCILSYHIKNGTKKGDSGLYIQKEDQSYNIYLWKEYVEYFDDNALCFLPCSCNTSEREQQRRGRHVTGESQDSPCGVMGAMDVKSCKGMIKYDQTLCEDSNMDEDSKVISFKTNKPCEYSPKCVTCNNPLKEPNIHIDLNDIVIDVSESGEVNAASAVKAMKGLSSVLDDLKNESIARITIGPMKGILKRQESKYEFEEAFFGLSPGLNVNNIEDVTTLEEGFPGLVSIPKEAFAKANLSSGNKPFVAVFLCQNMTKDVKNSRLLNSEVIVIEMGANITNLTDRIKLAFKKGQGDTRMSCSSWNGEGDRPVWMTDGCNTTEDNETVTCQCTHLTFFAILMTSPGTTISSSDLKSLTYITYVGCGMSMFFLGIALFMHFLLRKAKANQATQILMNLFMAMFLLNLSFLCNEAVADLENLIACKIMAAVMHYSMLSTFTWFAIEAFHLCFQLIKSFNITIKRYILKVCIAGWALPSVVIIILFCLGKYGSLTINSDNEKSAKLCWIIDITTHYVVNIGYYVLVFLFTFTVFIVIARQLTYIRRLEKGASQKGTGPMNIFSILGLCCLLGIGWGFAFFSYGPLRLPSYYIFTIINSFQGFFLFLYYYNTNKIIGEETASSSSVQSTSTLKSTVDCHNPYLG</sequence>
<name>A0AAD7SUF5_9TELE</name>